<dbReference type="PANTHER" id="PTHR35793">
    <property type="entry name" value="INNER MEMBRANE PROTEIN YJIG"/>
    <property type="match status" value="1"/>
</dbReference>
<dbReference type="InterPro" id="IPR052549">
    <property type="entry name" value="SpmB"/>
</dbReference>
<feature type="domain" description="Nucleoside transporter/FeoB GTPase Gate" evidence="2">
    <location>
        <begin position="330"/>
        <end position="431"/>
    </location>
</feature>
<dbReference type="GO" id="GO:0005886">
    <property type="term" value="C:plasma membrane"/>
    <property type="evidence" value="ECO:0007669"/>
    <property type="project" value="TreeGrafter"/>
</dbReference>
<keyword evidence="1" id="KW-0812">Transmembrane</keyword>
<keyword evidence="1" id="KW-1133">Transmembrane helix</keyword>
<reference evidence="4" key="1">
    <citation type="journal article" date="2017" name="Genome Announc.">
        <title>Draft Genome Sequence of Terrimicrobium sacchariphilum NM-5T, a Facultative Anaerobic Soil Bacterium of the Class Spartobacteria.</title>
        <authorList>
            <person name="Qiu Y.L."/>
            <person name="Tourlousse D.M."/>
            <person name="Matsuura N."/>
            <person name="Ohashi A."/>
            <person name="Sekiguchi Y."/>
        </authorList>
    </citation>
    <scope>NUCLEOTIDE SEQUENCE [LARGE SCALE GENOMIC DNA]</scope>
    <source>
        <strain evidence="4">NM-5</strain>
    </source>
</reference>
<dbReference type="AlphaFoldDB" id="A0A146G8T9"/>
<feature type="transmembrane region" description="Helical" evidence="1">
    <location>
        <begin position="165"/>
        <end position="188"/>
    </location>
</feature>
<proteinExistence type="predicted"/>
<sequence>MLNWIWLGLIVLAVALGALTGQLDAVTNAAFTACKTAVMDLALPLAGIMAFWLGMMRIAEKAGLVAILAKALRPIMRRLFPEVPTNHPAMGSMVMNMAANMLGLSNAATPLGLRAMQDLEKLNTRPGTATNAMCTFLAINTSSIQLIPATTVALLAAAGSKEPTAIIGTSFIATICSTAVAIIVVKFFEKLPMFAIPPVMPPVNKVALPGEKDDTDLEALPDPASSLQGWAQALLAVMGCLFFGVFVLMAFFPEYFQGLVNHIRSMLSFPANYTPGEAWFSKPWYERSIATISLLAIPLIVIVFPLYAAGRRVPVYEEFVEGAKEGFQVAIRIIPYLVAILVAVGMFRAAGGIDLLSRPLALLLTPFGLPSELLPMIFMRPLSGSGTTALFAELIKQYGPDSLIARMGGTIMGSTETTFYVLAVYFGSVAIRRTRHAVAAGLTADFAGVIAAVVVCNIVFR</sequence>
<dbReference type="Pfam" id="PF07670">
    <property type="entry name" value="Gate"/>
    <property type="match status" value="2"/>
</dbReference>
<dbReference type="PANTHER" id="PTHR35793:SF2">
    <property type="entry name" value="INNER MEMBRANE PROTEIN YJIG"/>
    <property type="match status" value="1"/>
</dbReference>
<dbReference type="EMBL" id="BDCO01000002">
    <property type="protein sequence ID" value="GAT33098.1"/>
    <property type="molecule type" value="Genomic_DNA"/>
</dbReference>
<keyword evidence="4" id="KW-1185">Reference proteome</keyword>
<feature type="transmembrane region" description="Helical" evidence="1">
    <location>
        <begin position="438"/>
        <end position="460"/>
    </location>
</feature>
<feature type="domain" description="Nucleoside transporter/FeoB GTPase Gate" evidence="2">
    <location>
        <begin position="43"/>
        <end position="151"/>
    </location>
</feature>
<dbReference type="InParanoid" id="A0A146G8T9"/>
<feature type="transmembrane region" description="Helical" evidence="1">
    <location>
        <begin position="329"/>
        <end position="348"/>
    </location>
</feature>
<dbReference type="OrthoDB" id="9782481at2"/>
<feature type="transmembrane region" description="Helical" evidence="1">
    <location>
        <begin position="289"/>
        <end position="309"/>
    </location>
</feature>
<evidence type="ECO:0000256" key="1">
    <source>
        <dbReference type="SAM" id="Phobius"/>
    </source>
</evidence>
<dbReference type="InterPro" id="IPR011642">
    <property type="entry name" value="Gate_dom"/>
</dbReference>
<name>A0A146G8T9_TERSA</name>
<feature type="transmembrane region" description="Helical" evidence="1">
    <location>
        <begin position="403"/>
        <end position="426"/>
    </location>
</feature>
<protein>
    <submittedName>
        <fullName evidence="3">Spore maturation protein SpmA</fullName>
    </submittedName>
</protein>
<organism evidence="3 4">
    <name type="scientific">Terrimicrobium sacchariphilum</name>
    <dbReference type="NCBI Taxonomy" id="690879"/>
    <lineage>
        <taxon>Bacteria</taxon>
        <taxon>Pseudomonadati</taxon>
        <taxon>Verrucomicrobiota</taxon>
        <taxon>Terrimicrobiia</taxon>
        <taxon>Terrimicrobiales</taxon>
        <taxon>Terrimicrobiaceae</taxon>
        <taxon>Terrimicrobium</taxon>
    </lineage>
</organism>
<evidence type="ECO:0000313" key="4">
    <source>
        <dbReference type="Proteomes" id="UP000076023"/>
    </source>
</evidence>
<feature type="transmembrane region" description="Helical" evidence="1">
    <location>
        <begin position="136"/>
        <end position="158"/>
    </location>
</feature>
<keyword evidence="1" id="KW-0472">Membrane</keyword>
<gene>
    <name evidence="3" type="ORF">TSACC_21506</name>
</gene>
<dbReference type="Proteomes" id="UP000076023">
    <property type="component" value="Unassembled WGS sequence"/>
</dbReference>
<dbReference type="STRING" id="690879.TSACC_21506"/>
<feature type="transmembrane region" description="Helical" evidence="1">
    <location>
        <begin position="230"/>
        <end position="252"/>
    </location>
</feature>
<evidence type="ECO:0000313" key="3">
    <source>
        <dbReference type="EMBL" id="GAT33098.1"/>
    </source>
</evidence>
<dbReference type="PIRSF" id="PIRSF036542">
    <property type="entry name" value="SpmA_SpmB"/>
    <property type="match status" value="1"/>
</dbReference>
<comment type="caution">
    <text evidence="3">The sequence shown here is derived from an EMBL/GenBank/DDBJ whole genome shotgun (WGS) entry which is preliminary data.</text>
</comment>
<accession>A0A146G8T9</accession>
<evidence type="ECO:0000259" key="2">
    <source>
        <dbReference type="Pfam" id="PF07670"/>
    </source>
</evidence>
<dbReference type="InterPro" id="IPR011415">
    <property type="entry name" value="SpmA_SpmB"/>
</dbReference>
<dbReference type="RefSeq" id="WP_075078869.1">
    <property type="nucleotide sequence ID" value="NZ_BDCO01000002.1"/>
</dbReference>